<accession>A0A9P4Q5I4</accession>
<name>A0A9P4Q5I4_9PEZI</name>
<protein>
    <submittedName>
        <fullName evidence="1">Uncharacterized protein</fullName>
    </submittedName>
</protein>
<proteinExistence type="predicted"/>
<evidence type="ECO:0000313" key="2">
    <source>
        <dbReference type="Proteomes" id="UP000799441"/>
    </source>
</evidence>
<keyword evidence="2" id="KW-1185">Reference proteome</keyword>
<dbReference type="AlphaFoldDB" id="A0A9P4Q5I4"/>
<dbReference type="Proteomes" id="UP000799441">
    <property type="component" value="Unassembled WGS sequence"/>
</dbReference>
<dbReference type="EMBL" id="MU003794">
    <property type="protein sequence ID" value="KAF2720963.1"/>
    <property type="molecule type" value="Genomic_DNA"/>
</dbReference>
<reference evidence="1" key="1">
    <citation type="journal article" date="2020" name="Stud. Mycol.">
        <title>101 Dothideomycetes genomes: a test case for predicting lifestyles and emergence of pathogens.</title>
        <authorList>
            <person name="Haridas S."/>
            <person name="Albert R."/>
            <person name="Binder M."/>
            <person name="Bloem J."/>
            <person name="Labutti K."/>
            <person name="Salamov A."/>
            <person name="Andreopoulos B."/>
            <person name="Baker S."/>
            <person name="Barry K."/>
            <person name="Bills G."/>
            <person name="Bluhm B."/>
            <person name="Cannon C."/>
            <person name="Castanera R."/>
            <person name="Culley D."/>
            <person name="Daum C."/>
            <person name="Ezra D."/>
            <person name="Gonzalez J."/>
            <person name="Henrissat B."/>
            <person name="Kuo A."/>
            <person name="Liang C."/>
            <person name="Lipzen A."/>
            <person name="Lutzoni F."/>
            <person name="Magnuson J."/>
            <person name="Mondo S."/>
            <person name="Nolan M."/>
            <person name="Ohm R."/>
            <person name="Pangilinan J."/>
            <person name="Park H.-J."/>
            <person name="Ramirez L."/>
            <person name="Alfaro M."/>
            <person name="Sun H."/>
            <person name="Tritt A."/>
            <person name="Yoshinaga Y."/>
            <person name="Zwiers L.-H."/>
            <person name="Turgeon B."/>
            <person name="Goodwin S."/>
            <person name="Spatafora J."/>
            <person name="Crous P."/>
            <person name="Grigoriev I."/>
        </authorList>
    </citation>
    <scope>NUCLEOTIDE SEQUENCE</scope>
    <source>
        <strain evidence="1">CBS 116435</strain>
    </source>
</reference>
<comment type="caution">
    <text evidence="1">The sequence shown here is derived from an EMBL/GenBank/DDBJ whole genome shotgun (WGS) entry which is preliminary data.</text>
</comment>
<evidence type="ECO:0000313" key="1">
    <source>
        <dbReference type="EMBL" id="KAF2720963.1"/>
    </source>
</evidence>
<organism evidence="1 2">
    <name type="scientific">Polychaeton citri CBS 116435</name>
    <dbReference type="NCBI Taxonomy" id="1314669"/>
    <lineage>
        <taxon>Eukaryota</taxon>
        <taxon>Fungi</taxon>
        <taxon>Dikarya</taxon>
        <taxon>Ascomycota</taxon>
        <taxon>Pezizomycotina</taxon>
        <taxon>Dothideomycetes</taxon>
        <taxon>Dothideomycetidae</taxon>
        <taxon>Capnodiales</taxon>
        <taxon>Capnodiaceae</taxon>
        <taxon>Polychaeton</taxon>
    </lineage>
</organism>
<gene>
    <name evidence="1" type="ORF">K431DRAFT_83378</name>
</gene>
<sequence length="126" mass="13787">MGSMARRTGVRHGMSMGWDGTQSVSRVCRLASSNTRAARGRDCARVSMSMSCHPCLRLCPSLCLCLFLLSTDSATSRSSQECDIPRLRFPYHSSRVVPDANRDGMARYGASFLALPPQTIGCRTSH</sequence>